<evidence type="ECO:0000256" key="1">
    <source>
        <dbReference type="ARBA" id="ARBA00004273"/>
    </source>
</evidence>
<accession>A0AAD9NDI8</accession>
<name>A0AAD9NDI8_9ANNE</name>
<keyword evidence="7" id="KW-0496">Mitochondrion</keyword>
<feature type="transmembrane region" description="Helical" evidence="9">
    <location>
        <begin position="26"/>
        <end position="45"/>
    </location>
</feature>
<keyword evidence="4 9" id="KW-0812">Transmembrane</keyword>
<dbReference type="EMBL" id="JAODUP010000043">
    <property type="protein sequence ID" value="KAK2166045.1"/>
    <property type="molecule type" value="Genomic_DNA"/>
</dbReference>
<keyword evidence="6 9" id="KW-1133">Transmembrane helix</keyword>
<proteinExistence type="inferred from homology"/>
<comment type="similarity">
    <text evidence="2">Belongs to the COX20 family.</text>
</comment>
<reference evidence="10" key="1">
    <citation type="journal article" date="2023" name="Mol. Biol. Evol.">
        <title>Third-Generation Sequencing Reveals the Adaptive Role of the Epigenome in Three Deep-Sea Polychaetes.</title>
        <authorList>
            <person name="Perez M."/>
            <person name="Aroh O."/>
            <person name="Sun Y."/>
            <person name="Lan Y."/>
            <person name="Juniper S.K."/>
            <person name="Young C.R."/>
            <person name="Angers B."/>
            <person name="Qian P.Y."/>
        </authorList>
    </citation>
    <scope>NUCLEOTIDE SEQUENCE</scope>
    <source>
        <strain evidence="10">P08H-3</strain>
    </source>
</reference>
<evidence type="ECO:0000313" key="11">
    <source>
        <dbReference type="Proteomes" id="UP001208570"/>
    </source>
</evidence>
<dbReference type="PANTHER" id="PTHR31586">
    <property type="entry name" value="CYTOCHROME C OXIDASE PROTEIN 20"/>
    <property type="match status" value="1"/>
</dbReference>
<keyword evidence="5" id="KW-0999">Mitochondrion inner membrane</keyword>
<evidence type="ECO:0000256" key="5">
    <source>
        <dbReference type="ARBA" id="ARBA00022792"/>
    </source>
</evidence>
<comment type="caution">
    <text evidence="10">The sequence shown here is derived from an EMBL/GenBank/DDBJ whole genome shotgun (WGS) entry which is preliminary data.</text>
</comment>
<dbReference type="Proteomes" id="UP001208570">
    <property type="component" value="Unassembled WGS sequence"/>
</dbReference>
<dbReference type="GO" id="GO:0033617">
    <property type="term" value="P:mitochondrial respiratory chain complex IV assembly"/>
    <property type="evidence" value="ECO:0007669"/>
    <property type="project" value="InterPro"/>
</dbReference>
<evidence type="ECO:0000256" key="4">
    <source>
        <dbReference type="ARBA" id="ARBA00022692"/>
    </source>
</evidence>
<organism evidence="10 11">
    <name type="scientific">Paralvinella palmiformis</name>
    <dbReference type="NCBI Taxonomy" id="53620"/>
    <lineage>
        <taxon>Eukaryota</taxon>
        <taxon>Metazoa</taxon>
        <taxon>Spiralia</taxon>
        <taxon>Lophotrochozoa</taxon>
        <taxon>Annelida</taxon>
        <taxon>Polychaeta</taxon>
        <taxon>Sedentaria</taxon>
        <taxon>Canalipalpata</taxon>
        <taxon>Terebellida</taxon>
        <taxon>Terebelliformia</taxon>
        <taxon>Alvinellidae</taxon>
        <taxon>Paralvinella</taxon>
    </lineage>
</organism>
<dbReference type="PRINTS" id="PR02049">
    <property type="entry name" value="PROTEINF36A"/>
</dbReference>
<evidence type="ECO:0000313" key="10">
    <source>
        <dbReference type="EMBL" id="KAK2166045.1"/>
    </source>
</evidence>
<protein>
    <recommendedName>
        <fullName evidence="3">Cytochrome c oxidase assembly protein COX20, mitochondrial</fullName>
    </recommendedName>
</protein>
<feature type="transmembrane region" description="Helical" evidence="9">
    <location>
        <begin position="57"/>
        <end position="75"/>
    </location>
</feature>
<dbReference type="PANTHER" id="PTHR31586:SF1">
    <property type="entry name" value="CYTOCHROME C OXIDASE ASSEMBLY PROTEIN COX20, MITOCHONDRIAL"/>
    <property type="match status" value="1"/>
</dbReference>
<dbReference type="Pfam" id="PF12597">
    <property type="entry name" value="Cox20"/>
    <property type="match status" value="1"/>
</dbReference>
<evidence type="ECO:0000256" key="9">
    <source>
        <dbReference type="SAM" id="Phobius"/>
    </source>
</evidence>
<gene>
    <name evidence="10" type="ORF">LSH36_43g05002</name>
</gene>
<evidence type="ECO:0000256" key="2">
    <source>
        <dbReference type="ARBA" id="ARBA00009575"/>
    </source>
</evidence>
<evidence type="ECO:0000256" key="8">
    <source>
        <dbReference type="ARBA" id="ARBA00023136"/>
    </source>
</evidence>
<evidence type="ECO:0000256" key="7">
    <source>
        <dbReference type="ARBA" id="ARBA00023128"/>
    </source>
</evidence>
<sequence length="96" mass="10764">MTEEEKPSEGTNLFGKELKDVPCLRSSLVFGILGGMTVAFASFMSTSNARKSLRRGFASYCGFTVTAWIICRSNYSMKLFRVMKIKDHIPKRGDDV</sequence>
<comment type="subcellular location">
    <subcellularLocation>
        <location evidence="1">Mitochondrion inner membrane</location>
    </subcellularLocation>
</comment>
<evidence type="ECO:0000256" key="3">
    <source>
        <dbReference type="ARBA" id="ARBA00017689"/>
    </source>
</evidence>
<dbReference type="AlphaFoldDB" id="A0AAD9NDI8"/>
<keyword evidence="11" id="KW-1185">Reference proteome</keyword>
<evidence type="ECO:0000256" key="6">
    <source>
        <dbReference type="ARBA" id="ARBA00022989"/>
    </source>
</evidence>
<keyword evidence="8 9" id="KW-0472">Membrane</keyword>
<dbReference type="GO" id="GO:0005743">
    <property type="term" value="C:mitochondrial inner membrane"/>
    <property type="evidence" value="ECO:0007669"/>
    <property type="project" value="UniProtKB-SubCell"/>
</dbReference>
<dbReference type="InterPro" id="IPR022533">
    <property type="entry name" value="Cox20"/>
</dbReference>